<feature type="compositionally biased region" description="Polar residues" evidence="2">
    <location>
        <begin position="41"/>
        <end position="64"/>
    </location>
</feature>
<accession>A0A4Y2DH78</accession>
<evidence type="ECO:0000259" key="3">
    <source>
        <dbReference type="PROSITE" id="PS50003"/>
    </source>
</evidence>
<dbReference type="GO" id="GO:0006869">
    <property type="term" value="P:lipid transport"/>
    <property type="evidence" value="ECO:0007669"/>
    <property type="project" value="UniProtKB-ARBA"/>
</dbReference>
<gene>
    <name evidence="4" type="primary">OSBPL6</name>
    <name evidence="4" type="ORF">AVEN_95221_1</name>
</gene>
<dbReference type="FunFam" id="2.30.29.30:FF:000011">
    <property type="entry name" value="Oxysterol-binding protein"/>
    <property type="match status" value="1"/>
</dbReference>
<comment type="similarity">
    <text evidence="1">Belongs to the OSBP family.</text>
</comment>
<feature type="compositionally biased region" description="Polar residues" evidence="2">
    <location>
        <begin position="13"/>
        <end position="24"/>
    </location>
</feature>
<sequence>MATSLRHIATEPGNLNQKMNTSASEKGLNELQICDRRKSPSRTSDSEISVGTNSLSHSSHQSEPVSHGKPSFQLPLNSTDVQNCDQIVVNGEEKTVQKHHRGSEWEILEGLKDGKICETKPEKFEGYLLKRRKWPLKGWHKRYFLLDKGILTYTKTSNEMARGKILGSVDVGLSVISTKSQRRRIDIDAEEQIYHLKTSTKCWQHESFHERLVDRYSFCLWHVAKGNGHSAARLGKTSNEEST</sequence>
<organism evidence="4 5">
    <name type="scientific">Araneus ventricosus</name>
    <name type="common">Orbweaver spider</name>
    <name type="synonym">Epeira ventricosa</name>
    <dbReference type="NCBI Taxonomy" id="182803"/>
    <lineage>
        <taxon>Eukaryota</taxon>
        <taxon>Metazoa</taxon>
        <taxon>Ecdysozoa</taxon>
        <taxon>Arthropoda</taxon>
        <taxon>Chelicerata</taxon>
        <taxon>Arachnida</taxon>
        <taxon>Araneae</taxon>
        <taxon>Araneomorphae</taxon>
        <taxon>Entelegynae</taxon>
        <taxon>Araneoidea</taxon>
        <taxon>Araneidae</taxon>
        <taxon>Araneus</taxon>
    </lineage>
</organism>
<evidence type="ECO:0000313" key="5">
    <source>
        <dbReference type="Proteomes" id="UP000499080"/>
    </source>
</evidence>
<dbReference type="InterPro" id="IPR041680">
    <property type="entry name" value="PH_8"/>
</dbReference>
<dbReference type="PROSITE" id="PS50003">
    <property type="entry name" value="PH_DOMAIN"/>
    <property type="match status" value="1"/>
</dbReference>
<dbReference type="Proteomes" id="UP000499080">
    <property type="component" value="Unassembled WGS sequence"/>
</dbReference>
<dbReference type="InterPro" id="IPR001849">
    <property type="entry name" value="PH_domain"/>
</dbReference>
<dbReference type="EMBL" id="BGPR01000362">
    <property type="protein sequence ID" value="GBM15569.1"/>
    <property type="molecule type" value="Genomic_DNA"/>
</dbReference>
<keyword evidence="5" id="KW-1185">Reference proteome</keyword>
<dbReference type="InterPro" id="IPR011993">
    <property type="entry name" value="PH-like_dom_sf"/>
</dbReference>
<proteinExistence type="inferred from homology"/>
<evidence type="ECO:0000256" key="2">
    <source>
        <dbReference type="SAM" id="MobiDB-lite"/>
    </source>
</evidence>
<feature type="domain" description="PH" evidence="3">
    <location>
        <begin position="121"/>
        <end position="243"/>
    </location>
</feature>
<protein>
    <submittedName>
        <fullName evidence="4">Oxysterol-binding protein-related protein 6</fullName>
    </submittedName>
</protein>
<evidence type="ECO:0000313" key="4">
    <source>
        <dbReference type="EMBL" id="GBM15569.1"/>
    </source>
</evidence>
<dbReference type="AlphaFoldDB" id="A0A4Y2DH78"/>
<evidence type="ECO:0000256" key="1">
    <source>
        <dbReference type="ARBA" id="ARBA00008842"/>
    </source>
</evidence>
<dbReference type="OrthoDB" id="6417822at2759"/>
<reference evidence="4 5" key="1">
    <citation type="journal article" date="2019" name="Sci. Rep.">
        <title>Orb-weaving spider Araneus ventricosus genome elucidates the spidroin gene catalogue.</title>
        <authorList>
            <person name="Kono N."/>
            <person name="Nakamura H."/>
            <person name="Ohtoshi R."/>
            <person name="Moran D.A.P."/>
            <person name="Shinohara A."/>
            <person name="Yoshida Y."/>
            <person name="Fujiwara M."/>
            <person name="Mori M."/>
            <person name="Tomita M."/>
            <person name="Arakawa K."/>
        </authorList>
    </citation>
    <scope>NUCLEOTIDE SEQUENCE [LARGE SCALE GENOMIC DNA]</scope>
</reference>
<feature type="region of interest" description="Disordered" evidence="2">
    <location>
        <begin position="1"/>
        <end position="72"/>
    </location>
</feature>
<dbReference type="SUPFAM" id="SSF50729">
    <property type="entry name" value="PH domain-like"/>
    <property type="match status" value="1"/>
</dbReference>
<dbReference type="Pfam" id="PF15409">
    <property type="entry name" value="PH_8"/>
    <property type="match status" value="1"/>
</dbReference>
<dbReference type="Gene3D" id="2.30.29.30">
    <property type="entry name" value="Pleckstrin-homology domain (PH domain)/Phosphotyrosine-binding domain (PTB)"/>
    <property type="match status" value="1"/>
</dbReference>
<name>A0A4Y2DH78_ARAVE</name>
<comment type="caution">
    <text evidence="4">The sequence shown here is derived from an EMBL/GenBank/DDBJ whole genome shotgun (WGS) entry which is preliminary data.</text>
</comment>